<organism evidence="7 8">
    <name type="scientific">Halpernia frigidisoli</name>
    <dbReference type="NCBI Taxonomy" id="1125876"/>
    <lineage>
        <taxon>Bacteria</taxon>
        <taxon>Pseudomonadati</taxon>
        <taxon>Bacteroidota</taxon>
        <taxon>Flavobacteriia</taxon>
        <taxon>Flavobacteriales</taxon>
        <taxon>Weeksellaceae</taxon>
        <taxon>Chryseobacterium group</taxon>
        <taxon>Halpernia</taxon>
    </lineage>
</organism>
<proteinExistence type="inferred from homology"/>
<evidence type="ECO:0000313" key="7">
    <source>
        <dbReference type="EMBL" id="SFI08235.1"/>
    </source>
</evidence>
<keyword evidence="1 5" id="KW-0285">Flavoprotein</keyword>
<dbReference type="GO" id="GO:0050661">
    <property type="term" value="F:NADP binding"/>
    <property type="evidence" value="ECO:0007669"/>
    <property type="project" value="UniProtKB-UniRule"/>
</dbReference>
<feature type="binding site" evidence="5">
    <location>
        <position position="121"/>
    </location>
    <ligand>
        <name>FAD</name>
        <dbReference type="ChEBI" id="CHEBI:57692"/>
    </ligand>
</feature>
<feature type="binding site" evidence="5">
    <location>
        <position position="86"/>
    </location>
    <ligand>
        <name>FAD</name>
        <dbReference type="ChEBI" id="CHEBI:57692"/>
    </ligand>
</feature>
<evidence type="ECO:0000256" key="4">
    <source>
        <dbReference type="ARBA" id="ARBA00023002"/>
    </source>
</evidence>
<keyword evidence="3 5" id="KW-0521">NADP</keyword>
<evidence type="ECO:0000256" key="2">
    <source>
        <dbReference type="ARBA" id="ARBA00022827"/>
    </source>
</evidence>
<accession>A0A1I3FAK2</accession>
<dbReference type="Proteomes" id="UP000198931">
    <property type="component" value="Unassembled WGS sequence"/>
</dbReference>
<feature type="binding site" evidence="5">
    <location>
        <position position="46"/>
    </location>
    <ligand>
        <name>FAD</name>
        <dbReference type="ChEBI" id="CHEBI:57692"/>
    </ligand>
</feature>
<dbReference type="Gene3D" id="3.50.50.60">
    <property type="entry name" value="FAD/NAD(P)-binding domain"/>
    <property type="match status" value="2"/>
</dbReference>
<dbReference type="InterPro" id="IPR036188">
    <property type="entry name" value="FAD/NAD-bd_sf"/>
</dbReference>
<feature type="binding site" evidence="5">
    <location>
        <position position="286"/>
    </location>
    <ligand>
        <name>FAD</name>
        <dbReference type="ChEBI" id="CHEBI:57692"/>
    </ligand>
</feature>
<comment type="catalytic activity">
    <reaction evidence="5">
        <text>2 reduced [2Fe-2S]-[ferredoxin] + NADP(+) + H(+) = 2 oxidized [2Fe-2S]-[ferredoxin] + NADPH</text>
        <dbReference type="Rhea" id="RHEA:20125"/>
        <dbReference type="Rhea" id="RHEA-COMP:10000"/>
        <dbReference type="Rhea" id="RHEA-COMP:10001"/>
        <dbReference type="ChEBI" id="CHEBI:15378"/>
        <dbReference type="ChEBI" id="CHEBI:33737"/>
        <dbReference type="ChEBI" id="CHEBI:33738"/>
        <dbReference type="ChEBI" id="CHEBI:57783"/>
        <dbReference type="ChEBI" id="CHEBI:58349"/>
        <dbReference type="EC" id="1.18.1.2"/>
    </reaction>
</comment>
<feature type="binding site" evidence="5">
    <location>
        <position position="41"/>
    </location>
    <ligand>
        <name>FAD</name>
        <dbReference type="ChEBI" id="CHEBI:57692"/>
    </ligand>
</feature>
<dbReference type="PANTHER" id="PTHR48105">
    <property type="entry name" value="THIOREDOXIN REDUCTASE 1-RELATED-RELATED"/>
    <property type="match status" value="1"/>
</dbReference>
<evidence type="ECO:0000259" key="6">
    <source>
        <dbReference type="Pfam" id="PF07992"/>
    </source>
</evidence>
<dbReference type="SUPFAM" id="SSF51905">
    <property type="entry name" value="FAD/NAD(P)-binding domain"/>
    <property type="match status" value="1"/>
</dbReference>
<keyword evidence="4 5" id="KW-0560">Oxidoreductase</keyword>
<dbReference type="GO" id="GO:0050660">
    <property type="term" value="F:flavin adenine dinucleotide binding"/>
    <property type="evidence" value="ECO:0007669"/>
    <property type="project" value="UniProtKB-UniRule"/>
</dbReference>
<dbReference type="InterPro" id="IPR022890">
    <property type="entry name" value="Fd--NADP_Rdtase_type_2"/>
</dbReference>
<dbReference type="AlphaFoldDB" id="A0A1I3FAK2"/>
<reference evidence="7 8" key="1">
    <citation type="submission" date="2016-10" db="EMBL/GenBank/DDBJ databases">
        <authorList>
            <person name="de Groot N.N."/>
        </authorList>
    </citation>
    <scope>NUCLEOTIDE SEQUENCE [LARGE SCALE GENOMIC DNA]</scope>
    <source>
        <strain evidence="7 8">DSM 26000</strain>
    </source>
</reference>
<comment type="subunit">
    <text evidence="5">Homodimer.</text>
</comment>
<dbReference type="InterPro" id="IPR050097">
    <property type="entry name" value="Ferredoxin-NADP_redctase_2"/>
</dbReference>
<keyword evidence="2 5" id="KW-0274">FAD</keyword>
<comment type="cofactor">
    <cofactor evidence="5">
        <name>FAD</name>
        <dbReference type="ChEBI" id="CHEBI:57692"/>
    </cofactor>
    <text evidence="5">Binds 1 FAD per subunit.</text>
</comment>
<dbReference type="PRINTS" id="PR00469">
    <property type="entry name" value="PNDRDTASEII"/>
</dbReference>
<protein>
    <recommendedName>
        <fullName evidence="5">Ferredoxin--NADP reductase</fullName>
        <shortName evidence="5">FNR</shortName>
        <shortName evidence="5">Fd-NADP(+) reductase</shortName>
        <ecNumber evidence="5">1.18.1.2</ecNumber>
    </recommendedName>
</protein>
<feature type="domain" description="FAD/NAD(P)-binding" evidence="6">
    <location>
        <begin position="5"/>
        <end position="291"/>
    </location>
</feature>
<feature type="binding site" evidence="5">
    <location>
        <position position="14"/>
    </location>
    <ligand>
        <name>FAD</name>
        <dbReference type="ChEBI" id="CHEBI:57692"/>
    </ligand>
</feature>
<sequence>MITTDLLIIGAGPTGLFAVFEAGLLKMKCHLIDALPQPGGQLTELYPKKPIFDIPGYPTVNAGELVDNLMEQIKQFQPGFTLGETAETINKLEDGTFEVTTNKGTVHHAKAVAIAGGLGTFEPRKPLLENIEKFEENGVEYFVKEPEHFRNKKIVIAGGGDSALDWAIFLSDVASEVTLIHRRNEFRGALDSVEKVQALKDAGKIKLITPAEVVALKGDSHITGLSIKSNDEILDIDTDFFIALFGLTPKLGAIANWGLDIEKNAIKVNNALDYQTNIDGIYAIGDVNTYPGKLKLILCGFHEATMMCQSVYNRINPGKKYVLKYTTVSGVDGFDGTRKEAEKAVVMKID</sequence>
<dbReference type="InterPro" id="IPR023753">
    <property type="entry name" value="FAD/NAD-binding_dom"/>
</dbReference>
<dbReference type="RefSeq" id="WP_090079285.1">
    <property type="nucleotide sequence ID" value="NZ_FOQT01000002.1"/>
</dbReference>
<dbReference type="HAMAP" id="MF_01685">
    <property type="entry name" value="FENR2"/>
    <property type="match status" value="1"/>
</dbReference>
<dbReference type="OrthoDB" id="9806179at2"/>
<dbReference type="GO" id="GO:0004324">
    <property type="term" value="F:ferredoxin-NADP+ reductase activity"/>
    <property type="evidence" value="ECO:0007669"/>
    <property type="project" value="UniProtKB-UniRule"/>
</dbReference>
<evidence type="ECO:0000313" key="8">
    <source>
        <dbReference type="Proteomes" id="UP000198931"/>
    </source>
</evidence>
<gene>
    <name evidence="7" type="ORF">SAMN05443292_1252</name>
</gene>
<feature type="binding site" evidence="5">
    <location>
        <position position="33"/>
    </location>
    <ligand>
        <name>FAD</name>
        <dbReference type="ChEBI" id="CHEBI:57692"/>
    </ligand>
</feature>
<comment type="similarity">
    <text evidence="5">Belongs to the ferredoxin--NADP reductase type 2 family.</text>
</comment>
<keyword evidence="8" id="KW-1185">Reference proteome</keyword>
<dbReference type="EC" id="1.18.1.2" evidence="5"/>
<name>A0A1I3FAK2_9FLAO</name>
<feature type="binding site" evidence="5">
    <location>
        <position position="327"/>
    </location>
    <ligand>
        <name>FAD</name>
        <dbReference type="ChEBI" id="CHEBI:57692"/>
    </ligand>
</feature>
<dbReference type="STRING" id="1125876.SAMN05443292_1252"/>
<evidence type="ECO:0000256" key="1">
    <source>
        <dbReference type="ARBA" id="ARBA00022630"/>
    </source>
</evidence>
<evidence type="ECO:0000256" key="5">
    <source>
        <dbReference type="HAMAP-Rule" id="MF_01685"/>
    </source>
</evidence>
<dbReference type="Pfam" id="PF07992">
    <property type="entry name" value="Pyr_redox_2"/>
    <property type="match status" value="1"/>
</dbReference>
<dbReference type="EMBL" id="FOQT01000002">
    <property type="protein sequence ID" value="SFI08235.1"/>
    <property type="molecule type" value="Genomic_DNA"/>
</dbReference>
<evidence type="ECO:0000256" key="3">
    <source>
        <dbReference type="ARBA" id="ARBA00022857"/>
    </source>
</evidence>
<dbReference type="PRINTS" id="PR00368">
    <property type="entry name" value="FADPNR"/>
</dbReference>